<gene>
    <name evidence="1" type="ORF">F3168_00215</name>
</gene>
<comment type="caution">
    <text evidence="1">The sequence shown here is derived from an EMBL/GenBank/DDBJ whole genome shotgun (WGS) entry which is preliminary data.</text>
</comment>
<proteinExistence type="predicted"/>
<dbReference type="InterPro" id="IPR038765">
    <property type="entry name" value="Papain-like_cys_pep_sf"/>
</dbReference>
<keyword evidence="2" id="KW-1185">Reference proteome</keyword>
<evidence type="ECO:0000313" key="2">
    <source>
        <dbReference type="Proteomes" id="UP000481327"/>
    </source>
</evidence>
<dbReference type="EMBL" id="WIOL01000001">
    <property type="protein sequence ID" value="MQT15689.1"/>
    <property type="molecule type" value="Genomic_DNA"/>
</dbReference>
<dbReference type="AlphaFoldDB" id="A0A7C9GSR2"/>
<dbReference type="OrthoDB" id="8481272at2"/>
<dbReference type="Proteomes" id="UP000481327">
    <property type="component" value="Unassembled WGS sequence"/>
</dbReference>
<reference evidence="1 2" key="1">
    <citation type="submission" date="2019-09" db="EMBL/GenBank/DDBJ databases">
        <title>Polymorphobacter sp. isolated from a lake in China.</title>
        <authorList>
            <person name="Liu Z."/>
        </authorList>
    </citation>
    <scope>NUCLEOTIDE SEQUENCE [LARGE SCALE GENOMIC DNA]</scope>
    <source>
        <strain evidence="1 2">D40P</strain>
    </source>
</reference>
<dbReference type="SUPFAM" id="SSF54001">
    <property type="entry name" value="Cysteine proteinases"/>
    <property type="match status" value="1"/>
</dbReference>
<accession>A0A7C9GSR2</accession>
<dbReference type="Gene3D" id="3.90.1720.10">
    <property type="entry name" value="endopeptidase domain like (from Nostoc punctiforme)"/>
    <property type="match status" value="1"/>
</dbReference>
<evidence type="ECO:0000313" key="1">
    <source>
        <dbReference type="EMBL" id="MQT15689.1"/>
    </source>
</evidence>
<sequence length="132" mass="13564">MPRWPAVVAAARACVGTRFRPQGRVAGRGLDCVGVVLIAAAAAGIAVTAPAYRLGGDLPDVAALLARHGCCPVKPSLPGDVMLFAPASRQRHFGIVTPAGMVQAHAGIGRVVEGPMDPAWTVIGAWRLPGVR</sequence>
<protein>
    <submittedName>
        <fullName evidence="1">Peptidoglycan endopeptidase</fullName>
    </submittedName>
</protein>
<organism evidence="1 2">
    <name type="scientific">Sandarakinorhabdus fusca</name>
    <dbReference type="NCBI Taxonomy" id="1439888"/>
    <lineage>
        <taxon>Bacteria</taxon>
        <taxon>Pseudomonadati</taxon>
        <taxon>Pseudomonadota</taxon>
        <taxon>Alphaproteobacteria</taxon>
        <taxon>Sphingomonadales</taxon>
        <taxon>Sphingosinicellaceae</taxon>
        <taxon>Sandarakinorhabdus</taxon>
    </lineage>
</organism>
<name>A0A7C9GSR2_9SPHN</name>